<keyword evidence="2" id="KW-1185">Reference proteome</keyword>
<dbReference type="AlphaFoldDB" id="A0A852W683"/>
<organism evidence="1 2">
    <name type="scientific">Pseudonocardia alni</name>
    <name type="common">Amycolata alni</name>
    <dbReference type="NCBI Taxonomy" id="33907"/>
    <lineage>
        <taxon>Bacteria</taxon>
        <taxon>Bacillati</taxon>
        <taxon>Actinomycetota</taxon>
        <taxon>Actinomycetes</taxon>
        <taxon>Pseudonocardiales</taxon>
        <taxon>Pseudonocardiaceae</taxon>
        <taxon>Pseudonocardia</taxon>
    </lineage>
</organism>
<dbReference type="EMBL" id="JACCCZ010000001">
    <property type="protein sequence ID" value="NYG00992.1"/>
    <property type="molecule type" value="Genomic_DNA"/>
</dbReference>
<protein>
    <recommendedName>
        <fullName evidence="3">STAS domain-containing protein</fullName>
    </recommendedName>
</protein>
<dbReference type="GeneID" id="98051080"/>
<proteinExistence type="predicted"/>
<dbReference type="RefSeq" id="WP_179760562.1">
    <property type="nucleotide sequence ID" value="NZ_BAAAJZ010000008.1"/>
</dbReference>
<comment type="caution">
    <text evidence="1">The sequence shown here is derived from an EMBL/GenBank/DDBJ whole genome shotgun (WGS) entry which is preliminary data.</text>
</comment>
<gene>
    <name evidence="1" type="ORF">HDA37_001277</name>
</gene>
<dbReference type="SUPFAM" id="SSF52091">
    <property type="entry name" value="SpoIIaa-like"/>
    <property type="match status" value="1"/>
</dbReference>
<evidence type="ECO:0008006" key="3">
    <source>
        <dbReference type="Google" id="ProtNLM"/>
    </source>
</evidence>
<reference evidence="1 2" key="1">
    <citation type="submission" date="2020-07" db="EMBL/GenBank/DDBJ databases">
        <title>Sequencing the genomes of 1000 actinobacteria strains.</title>
        <authorList>
            <person name="Klenk H.-P."/>
        </authorList>
    </citation>
    <scope>NUCLEOTIDE SEQUENCE [LARGE SCALE GENOMIC DNA]</scope>
    <source>
        <strain evidence="1 2">DSM 44749</strain>
    </source>
</reference>
<dbReference type="InterPro" id="IPR036513">
    <property type="entry name" value="STAS_dom_sf"/>
</dbReference>
<dbReference type="Proteomes" id="UP000549695">
    <property type="component" value="Unassembled WGS sequence"/>
</dbReference>
<accession>A0A852W683</accession>
<sequence length="127" mass="13521">MNESRVRTDRPRENVLRIRVEGELDAAAGASLLRQVDAHLAVAGAGWVPVRHVLVDLGTGVTARGARALHHLRHVARNRGLDVRLIGAARVAPRMVPGARAVLHGMRNHPDLASALADLEPPAVVAA</sequence>
<evidence type="ECO:0000313" key="1">
    <source>
        <dbReference type="EMBL" id="NYG00992.1"/>
    </source>
</evidence>
<name>A0A852W683_PSEA5</name>
<dbReference type="Gene3D" id="3.30.750.24">
    <property type="entry name" value="STAS domain"/>
    <property type="match status" value="1"/>
</dbReference>
<evidence type="ECO:0000313" key="2">
    <source>
        <dbReference type="Proteomes" id="UP000549695"/>
    </source>
</evidence>